<evidence type="ECO:0000313" key="1">
    <source>
        <dbReference type="EMBL" id="OUP60053.1"/>
    </source>
</evidence>
<organism evidence="1 2">
    <name type="scientific">Faecalitalea cylindroides</name>
    <dbReference type="NCBI Taxonomy" id="39483"/>
    <lineage>
        <taxon>Bacteria</taxon>
        <taxon>Bacillati</taxon>
        <taxon>Bacillota</taxon>
        <taxon>Erysipelotrichia</taxon>
        <taxon>Erysipelotrichales</taxon>
        <taxon>Erysipelotrichaceae</taxon>
        <taxon>Faecalitalea</taxon>
    </lineage>
</organism>
<dbReference type="Proteomes" id="UP000195447">
    <property type="component" value="Unassembled WGS sequence"/>
</dbReference>
<dbReference type="RefSeq" id="WP_087158720.1">
    <property type="nucleotide sequence ID" value="NZ_NFKM01000011.1"/>
</dbReference>
<comment type="caution">
    <text evidence="1">The sequence shown here is derived from an EMBL/GenBank/DDBJ whole genome shotgun (WGS) entry which is preliminary data.</text>
</comment>
<proteinExistence type="predicted"/>
<name>A0A1Y4LTU7_9FIRM</name>
<dbReference type="EMBL" id="NFKM01000011">
    <property type="protein sequence ID" value="OUP60053.1"/>
    <property type="molecule type" value="Genomic_DNA"/>
</dbReference>
<accession>A0A1Y4LTU7</accession>
<reference evidence="2" key="1">
    <citation type="submission" date="2017-04" db="EMBL/GenBank/DDBJ databases">
        <title>Function of individual gut microbiota members based on whole genome sequencing of pure cultures obtained from chicken caecum.</title>
        <authorList>
            <person name="Medvecky M."/>
            <person name="Cejkova D."/>
            <person name="Polansky O."/>
            <person name="Karasova D."/>
            <person name="Kubasova T."/>
            <person name="Cizek A."/>
            <person name="Rychlik I."/>
        </authorList>
    </citation>
    <scope>NUCLEOTIDE SEQUENCE [LARGE SCALE GENOMIC DNA]</scope>
    <source>
        <strain evidence="2">An178</strain>
    </source>
</reference>
<gene>
    <name evidence="1" type="ORF">B5F14_06445</name>
</gene>
<evidence type="ECO:0000313" key="2">
    <source>
        <dbReference type="Proteomes" id="UP000195447"/>
    </source>
</evidence>
<protein>
    <submittedName>
        <fullName evidence="1">Uncharacterized protein</fullName>
    </submittedName>
</protein>
<sequence>MKKVLISLSQPPVPVVMDADDPMDVLIQCPYCGTLTTVGNTRMISGFVGCDHCYFVPGGLLETTLFVREHEYENYREGRFYKDGFFTNKRKAEIRNDSKD</sequence>
<keyword evidence="2" id="KW-1185">Reference proteome</keyword>
<dbReference type="AlphaFoldDB" id="A0A1Y4LTU7"/>